<evidence type="ECO:0000313" key="2">
    <source>
        <dbReference type="Proteomes" id="UP000694861"/>
    </source>
</evidence>
<gene>
    <name evidence="3" type="primary">LOC103322344</name>
</gene>
<dbReference type="GeneID" id="103322344"/>
<dbReference type="Proteomes" id="UP000694861">
    <property type="component" value="Linkage group LG2"/>
</dbReference>
<dbReference type="PANTHER" id="PTHR33223">
    <property type="entry name" value="CCHC-TYPE DOMAIN-CONTAINING PROTEIN"/>
    <property type="match status" value="1"/>
</dbReference>
<sequence length="125" mass="14848">MCKVFAMTLHGAAYDWFHTLPSRLISCFKELAFFFTNEYTSYRTIKKQADHLFNWRKEHDECLQDYIKRFKVEKSNIVGCDNRIAPSAFKKGLLAEHYRSQPNFGRGLLDCETLRTLRQRSNRCK</sequence>
<feature type="domain" description="Retrotransposon gag" evidence="1">
    <location>
        <begin position="3"/>
        <end position="93"/>
    </location>
</feature>
<protein>
    <submittedName>
        <fullName evidence="3">Uncharacterized protein LOC103322344</fullName>
    </submittedName>
</protein>
<dbReference type="InterPro" id="IPR005162">
    <property type="entry name" value="Retrotrans_gag_dom"/>
</dbReference>
<keyword evidence="2" id="KW-1185">Reference proteome</keyword>
<evidence type="ECO:0000259" key="1">
    <source>
        <dbReference type="Pfam" id="PF03732"/>
    </source>
</evidence>
<dbReference type="Pfam" id="PF03732">
    <property type="entry name" value="Retrotrans_gag"/>
    <property type="match status" value="1"/>
</dbReference>
<name>A0ABM0NBX7_PRUMU</name>
<dbReference type="RefSeq" id="XP_008222469.1">
    <property type="nucleotide sequence ID" value="XM_008224247.1"/>
</dbReference>
<proteinExistence type="predicted"/>
<accession>A0ABM0NBX7</accession>
<reference evidence="2" key="1">
    <citation type="journal article" date="2012" name="Nat. Commun.">
        <title>The genome of Prunus mume.</title>
        <authorList>
            <person name="Zhang Q."/>
            <person name="Chen W."/>
            <person name="Sun L."/>
            <person name="Zhao F."/>
            <person name="Huang B."/>
            <person name="Yang W."/>
            <person name="Tao Y."/>
            <person name="Wang J."/>
            <person name="Yuan Z."/>
            <person name="Fan G."/>
            <person name="Xing Z."/>
            <person name="Han C."/>
            <person name="Pan H."/>
            <person name="Zhong X."/>
            <person name="Shi W."/>
            <person name="Liang X."/>
            <person name="Du D."/>
            <person name="Sun F."/>
            <person name="Xu Z."/>
            <person name="Hao R."/>
            <person name="Lv T."/>
            <person name="Lv Y."/>
            <person name="Zheng Z."/>
            <person name="Sun M."/>
            <person name="Luo L."/>
            <person name="Cai M."/>
            <person name="Gao Y."/>
            <person name="Wang J."/>
            <person name="Yin Y."/>
            <person name="Xu X."/>
            <person name="Cheng T."/>
            <person name="Wang J."/>
        </authorList>
    </citation>
    <scope>NUCLEOTIDE SEQUENCE [LARGE SCALE GENOMIC DNA]</scope>
</reference>
<dbReference type="PANTHER" id="PTHR33223:SF9">
    <property type="entry name" value="RETROTRANSPOSON GAG DOMAIN-CONTAINING PROTEIN"/>
    <property type="match status" value="1"/>
</dbReference>
<reference evidence="3" key="2">
    <citation type="submission" date="2025-08" db="UniProtKB">
        <authorList>
            <consortium name="RefSeq"/>
        </authorList>
    </citation>
    <scope>IDENTIFICATION</scope>
</reference>
<evidence type="ECO:0000313" key="3">
    <source>
        <dbReference type="RefSeq" id="XP_008222469.1"/>
    </source>
</evidence>
<organism evidence="2 3">
    <name type="scientific">Prunus mume</name>
    <name type="common">Japanese apricot</name>
    <name type="synonym">Armeniaca mume</name>
    <dbReference type="NCBI Taxonomy" id="102107"/>
    <lineage>
        <taxon>Eukaryota</taxon>
        <taxon>Viridiplantae</taxon>
        <taxon>Streptophyta</taxon>
        <taxon>Embryophyta</taxon>
        <taxon>Tracheophyta</taxon>
        <taxon>Spermatophyta</taxon>
        <taxon>Magnoliopsida</taxon>
        <taxon>eudicotyledons</taxon>
        <taxon>Gunneridae</taxon>
        <taxon>Pentapetalae</taxon>
        <taxon>rosids</taxon>
        <taxon>fabids</taxon>
        <taxon>Rosales</taxon>
        <taxon>Rosaceae</taxon>
        <taxon>Amygdaloideae</taxon>
        <taxon>Amygdaleae</taxon>
        <taxon>Prunus</taxon>
    </lineage>
</organism>